<protein>
    <submittedName>
        <fullName evidence="1">Uncharacterized protein</fullName>
    </submittedName>
</protein>
<accession>A0A645IQN7</accession>
<dbReference type="Pfam" id="PF04122">
    <property type="entry name" value="CW_binding_2"/>
    <property type="match status" value="1"/>
</dbReference>
<reference evidence="1" key="1">
    <citation type="submission" date="2019-08" db="EMBL/GenBank/DDBJ databases">
        <authorList>
            <person name="Kucharzyk K."/>
            <person name="Murdoch R.W."/>
            <person name="Higgins S."/>
            <person name="Loffler F."/>
        </authorList>
    </citation>
    <scope>NUCLEOTIDE SEQUENCE</scope>
</reference>
<name>A0A645IQN7_9ZZZZ</name>
<sequence>MISTGLESALTQNYVVERWGGADRYITEQIIFQKYFANQAAANDFPAYFTSAYVCPSDVGGGMPYGDALFTAALAAKNKGFVITLPPNEIPSSIQTFLIYNKVFIPSATVVGNTSAIGYQVEAQLQQLLTK</sequence>
<organism evidence="1">
    <name type="scientific">bioreactor metagenome</name>
    <dbReference type="NCBI Taxonomy" id="1076179"/>
    <lineage>
        <taxon>unclassified sequences</taxon>
        <taxon>metagenomes</taxon>
        <taxon>ecological metagenomes</taxon>
    </lineage>
</organism>
<comment type="caution">
    <text evidence="1">The sequence shown here is derived from an EMBL/GenBank/DDBJ whole genome shotgun (WGS) entry which is preliminary data.</text>
</comment>
<dbReference type="InterPro" id="IPR007253">
    <property type="entry name" value="Cell_wall-bd_2"/>
</dbReference>
<gene>
    <name evidence="1" type="ORF">SDC9_200876</name>
</gene>
<dbReference type="EMBL" id="VSSQ01120096">
    <property type="protein sequence ID" value="MPN53212.1"/>
    <property type="molecule type" value="Genomic_DNA"/>
</dbReference>
<dbReference type="AlphaFoldDB" id="A0A645IQN7"/>
<evidence type="ECO:0000313" key="1">
    <source>
        <dbReference type="EMBL" id="MPN53212.1"/>
    </source>
</evidence>
<proteinExistence type="predicted"/>